<dbReference type="AlphaFoldDB" id="A0A9W8TIG9"/>
<evidence type="ECO:0000256" key="2">
    <source>
        <dbReference type="SAM" id="MobiDB-lite"/>
    </source>
</evidence>
<feature type="region of interest" description="Disordered" evidence="2">
    <location>
        <begin position="185"/>
        <end position="220"/>
    </location>
</feature>
<dbReference type="Proteomes" id="UP001148614">
    <property type="component" value="Unassembled WGS sequence"/>
</dbReference>
<comment type="caution">
    <text evidence="4">The sequence shown here is derived from an EMBL/GenBank/DDBJ whole genome shotgun (WGS) entry which is preliminary data.</text>
</comment>
<sequence>MSCNNNSVNSLMGFSVNQPALGAPLQFFPAMGSKQLDEMIDTYVPGDASIQEKRIAVSMEFFQHTMTTGEMFKFFMVYPTLPSASTSPTMESEYHSSFTSSPAMSDSQWTSAYSTSSRMVSPSSSKRAAATNDFSNMPGMKIMTKDGRDVTNSASRGCKTKEQRDHAHLMRMLKACESCRRKKTKCDPSHKRSAAGTSSAKITKKASKTTRAAPAAAAPPIAAKEAPISTEFDSIFTASLPSLDFSAESLNVATDGFSMEWDQFIQYDEEPTEQIPYDYDFFLDPAGYFSPATTTSFSSSSTSPSQAPITPIDRDVNIIDTTTDGHDHKPILPYSNPGGLEAGSNYVDFNLYSPQSSFDEELDLMREVAASPIQSQRLDWVRLRATDIREEGTSSSSVGCLDADCSYRQNVISDAVGDGIFHGIPQHMDSWSQSVVAIDATDHGGVFAFQQGGTSSNPQTLSSQAPTRRVSSAVLVIDEVLETATSDGLYGREAIYEQEPSRPLSGRDRDRGRLRASLEVNASEHGADHQQDDLTVSLGRESLRPRKAQSTRANIVRPQSHVDDINGLNSPSRTLSWAGTAVTASSLPTQRPVEMLVVRDIAPSIAGLRLIVMKDYRQDVRYEQTIDFSTTRAPQLKESPVPVAALQQKKSSTEPSSSCTTIMSEQRNRPTTHGGVLHAAVTLRESPAVLWDSQPGSQITTGQSPARFGQVTAMEMYALPPMSVIAGLGFFSVLLSFRSPRAEIGARNNGLIKPVQSAASGNAIATYATMALLLLCIAQHAISYPGSYLLMSWLSILAGTKYRQLKQSARPRDPEVFNTFPSHTLPTPSHTQIDLVDGLKYICAKIMRTVQCNLRSWLLPSASPQKLFTDGASQRLSTQGLQKAMAIKRWTAIPLV</sequence>
<feature type="compositionally biased region" description="Low complexity" evidence="2">
    <location>
        <begin position="116"/>
        <end position="125"/>
    </location>
</feature>
<proteinExistence type="predicted"/>
<dbReference type="InterPro" id="IPR001138">
    <property type="entry name" value="Zn2Cys6_DnaBD"/>
</dbReference>
<keyword evidence="3" id="KW-1133">Transmembrane helix</keyword>
<evidence type="ECO:0000313" key="4">
    <source>
        <dbReference type="EMBL" id="KAJ3556983.1"/>
    </source>
</evidence>
<keyword evidence="1" id="KW-0539">Nucleus</keyword>
<keyword evidence="5" id="KW-1185">Reference proteome</keyword>
<dbReference type="VEuPathDB" id="FungiDB:F4678DRAFT_418385"/>
<evidence type="ECO:0000313" key="5">
    <source>
        <dbReference type="Proteomes" id="UP001148614"/>
    </source>
</evidence>
<evidence type="ECO:0000256" key="3">
    <source>
        <dbReference type="SAM" id="Phobius"/>
    </source>
</evidence>
<feature type="transmembrane region" description="Helical" evidence="3">
    <location>
        <begin position="717"/>
        <end position="737"/>
    </location>
</feature>
<dbReference type="GO" id="GO:0000981">
    <property type="term" value="F:DNA-binding transcription factor activity, RNA polymerase II-specific"/>
    <property type="evidence" value="ECO:0007669"/>
    <property type="project" value="InterPro"/>
</dbReference>
<protein>
    <submittedName>
        <fullName evidence="4">Uncharacterized protein</fullName>
    </submittedName>
</protein>
<accession>A0A9W8TIG9</accession>
<feature type="region of interest" description="Disordered" evidence="2">
    <location>
        <begin position="116"/>
        <end position="166"/>
    </location>
</feature>
<dbReference type="GO" id="GO:0008270">
    <property type="term" value="F:zinc ion binding"/>
    <property type="evidence" value="ECO:0007669"/>
    <property type="project" value="InterPro"/>
</dbReference>
<feature type="region of interest" description="Disordered" evidence="2">
    <location>
        <begin position="639"/>
        <end position="671"/>
    </location>
</feature>
<gene>
    <name evidence="4" type="ORF">NPX13_g10023</name>
</gene>
<feature type="transmembrane region" description="Helical" evidence="3">
    <location>
        <begin position="758"/>
        <end position="780"/>
    </location>
</feature>
<reference evidence="4" key="1">
    <citation type="submission" date="2022-07" db="EMBL/GenBank/DDBJ databases">
        <title>Genome Sequence of Xylaria arbuscula.</title>
        <authorList>
            <person name="Buettner E."/>
        </authorList>
    </citation>
    <scope>NUCLEOTIDE SEQUENCE</scope>
    <source>
        <strain evidence="4">VT107</strain>
    </source>
</reference>
<feature type="compositionally biased region" description="Polar residues" evidence="2">
    <location>
        <begin position="648"/>
        <end position="671"/>
    </location>
</feature>
<evidence type="ECO:0000256" key="1">
    <source>
        <dbReference type="ARBA" id="ARBA00023242"/>
    </source>
</evidence>
<keyword evidence="3" id="KW-0812">Transmembrane</keyword>
<keyword evidence="3" id="KW-0472">Membrane</keyword>
<name>A0A9W8TIG9_9PEZI</name>
<feature type="compositionally biased region" description="Low complexity" evidence="2">
    <location>
        <begin position="209"/>
        <end position="220"/>
    </location>
</feature>
<dbReference type="CDD" id="cd00067">
    <property type="entry name" value="GAL4"/>
    <property type="match status" value="1"/>
</dbReference>
<dbReference type="EMBL" id="JANPWZ010002667">
    <property type="protein sequence ID" value="KAJ3556983.1"/>
    <property type="molecule type" value="Genomic_DNA"/>
</dbReference>
<organism evidence="4 5">
    <name type="scientific">Xylaria arbuscula</name>
    <dbReference type="NCBI Taxonomy" id="114810"/>
    <lineage>
        <taxon>Eukaryota</taxon>
        <taxon>Fungi</taxon>
        <taxon>Dikarya</taxon>
        <taxon>Ascomycota</taxon>
        <taxon>Pezizomycotina</taxon>
        <taxon>Sordariomycetes</taxon>
        <taxon>Xylariomycetidae</taxon>
        <taxon>Xylariales</taxon>
        <taxon>Xylariaceae</taxon>
        <taxon>Xylaria</taxon>
    </lineage>
</organism>